<name>A0A1I4NIB2_9EURY</name>
<dbReference type="AlphaFoldDB" id="A0A1I4NIB2"/>
<dbReference type="EMBL" id="FOUJ01000001">
    <property type="protein sequence ID" value="SFM15248.1"/>
    <property type="molecule type" value="Genomic_DNA"/>
</dbReference>
<dbReference type="OrthoDB" id="144961at2157"/>
<sequence>METCVICGELQDSRHYDGYNICTTCADIMEDVMGEYFLHTIWKSEPRAHAAYLNYLNNTTGYASDYKKLSRGSDKYTNDISARVSDALIKATDRSSNKRYIEHMQKVIEWLKATPHFYHSYFKEYYVCPGCDASIFDKYTRKDVGDWMVISCSECDSVIKKYFSPKSI</sequence>
<proteinExistence type="predicted"/>
<dbReference type="STRING" id="487685.SAMN04488696_0073"/>
<evidence type="ECO:0000313" key="2">
    <source>
        <dbReference type="Proteomes" id="UP000198535"/>
    </source>
</evidence>
<accession>A0A1I4NIB2</accession>
<dbReference type="RefSeq" id="WP_091931620.1">
    <property type="nucleotide sequence ID" value="NZ_FOUJ01000001.1"/>
</dbReference>
<reference evidence="2" key="1">
    <citation type="submission" date="2016-10" db="EMBL/GenBank/DDBJ databases">
        <authorList>
            <person name="Varghese N."/>
            <person name="Submissions S."/>
        </authorList>
    </citation>
    <scope>NUCLEOTIDE SEQUENCE [LARGE SCALE GENOMIC DNA]</scope>
    <source>
        <strain evidence="2">Mob M</strain>
    </source>
</reference>
<gene>
    <name evidence="1" type="ORF">SAMN04488696_0073</name>
</gene>
<protein>
    <submittedName>
        <fullName evidence="1">Uncharacterized protein</fullName>
    </submittedName>
</protein>
<evidence type="ECO:0000313" key="1">
    <source>
        <dbReference type="EMBL" id="SFM15248.1"/>
    </source>
</evidence>
<organism evidence="1 2">
    <name type="scientific">Methanolobus profundi</name>
    <dbReference type="NCBI Taxonomy" id="487685"/>
    <lineage>
        <taxon>Archaea</taxon>
        <taxon>Methanobacteriati</taxon>
        <taxon>Methanobacteriota</taxon>
        <taxon>Stenosarchaea group</taxon>
        <taxon>Methanomicrobia</taxon>
        <taxon>Methanosarcinales</taxon>
        <taxon>Methanosarcinaceae</taxon>
        <taxon>Methanolobus</taxon>
    </lineage>
</organism>
<keyword evidence="2" id="KW-1185">Reference proteome</keyword>
<dbReference type="Proteomes" id="UP000198535">
    <property type="component" value="Unassembled WGS sequence"/>
</dbReference>